<dbReference type="OrthoDB" id="787137at2759"/>
<dbReference type="FunFam" id="3.30.60.60:FF:000001">
    <property type="entry name" value="Histone acetyltransferase"/>
    <property type="match status" value="1"/>
</dbReference>
<dbReference type="InterPro" id="IPR025995">
    <property type="entry name" value="Tudor-knot"/>
</dbReference>
<evidence type="ECO:0000256" key="6">
    <source>
        <dbReference type="ARBA" id="ARBA00022763"/>
    </source>
</evidence>
<evidence type="ECO:0000256" key="1">
    <source>
        <dbReference type="ARBA" id="ARBA00004123"/>
    </source>
</evidence>
<dbReference type="Gene3D" id="1.10.10.10">
    <property type="entry name" value="Winged helix-like DNA-binding domain superfamily/Winged helix DNA-binding domain"/>
    <property type="match status" value="1"/>
</dbReference>
<feature type="region of interest" description="Disordered" evidence="16">
    <location>
        <begin position="113"/>
        <end position="184"/>
    </location>
</feature>
<evidence type="ECO:0000256" key="14">
    <source>
        <dbReference type="ARBA" id="ARBA00023315"/>
    </source>
</evidence>
<keyword evidence="6" id="KW-0227">DNA damage</keyword>
<dbReference type="PANTHER" id="PTHR10615">
    <property type="entry name" value="HISTONE ACETYLTRANSFERASE"/>
    <property type="match status" value="1"/>
</dbReference>
<dbReference type="InterPro" id="IPR016181">
    <property type="entry name" value="Acyl_CoA_acyltransferase"/>
</dbReference>
<evidence type="ECO:0000256" key="8">
    <source>
        <dbReference type="ARBA" id="ARBA00022833"/>
    </source>
</evidence>
<evidence type="ECO:0000313" key="18">
    <source>
        <dbReference type="EnsemblMetazoa" id="Aqu2.1.40784_001"/>
    </source>
</evidence>
<dbReference type="eggNOG" id="KOG2747">
    <property type="taxonomic scope" value="Eukaryota"/>
</dbReference>
<keyword evidence="11" id="KW-0804">Transcription</keyword>
<accession>A0A1X7VLL5</accession>
<reference evidence="19" key="1">
    <citation type="journal article" date="2010" name="Nature">
        <title>The Amphimedon queenslandica genome and the evolution of animal complexity.</title>
        <authorList>
            <person name="Srivastava M."/>
            <person name="Simakov O."/>
            <person name="Chapman J."/>
            <person name="Fahey B."/>
            <person name="Gauthier M.E."/>
            <person name="Mitros T."/>
            <person name="Richards G.S."/>
            <person name="Conaco C."/>
            <person name="Dacre M."/>
            <person name="Hellsten U."/>
            <person name="Larroux C."/>
            <person name="Putnam N.H."/>
            <person name="Stanke M."/>
            <person name="Adamska M."/>
            <person name="Darling A."/>
            <person name="Degnan S.M."/>
            <person name="Oakley T.H."/>
            <person name="Plachetzki D.C."/>
            <person name="Zhai Y."/>
            <person name="Adamski M."/>
            <person name="Calcino A."/>
            <person name="Cummins S.F."/>
            <person name="Goodstein D.M."/>
            <person name="Harris C."/>
            <person name="Jackson D.J."/>
            <person name="Leys S.P."/>
            <person name="Shu S."/>
            <person name="Woodcroft B.J."/>
            <person name="Vervoort M."/>
            <person name="Kosik K.S."/>
            <person name="Manning G."/>
            <person name="Degnan B.M."/>
            <person name="Rokhsar D.S."/>
        </authorList>
    </citation>
    <scope>NUCLEOTIDE SEQUENCE [LARGE SCALE GENOMIC DNA]</scope>
</reference>
<organism evidence="18">
    <name type="scientific">Amphimedon queenslandica</name>
    <name type="common">Sponge</name>
    <dbReference type="NCBI Taxonomy" id="400682"/>
    <lineage>
        <taxon>Eukaryota</taxon>
        <taxon>Metazoa</taxon>
        <taxon>Porifera</taxon>
        <taxon>Demospongiae</taxon>
        <taxon>Heteroscleromorpha</taxon>
        <taxon>Haplosclerida</taxon>
        <taxon>Niphatidae</taxon>
        <taxon>Amphimedon</taxon>
    </lineage>
</organism>
<dbReference type="Pfam" id="PF17772">
    <property type="entry name" value="zf-MYST"/>
    <property type="match status" value="1"/>
</dbReference>
<keyword evidence="4" id="KW-0808">Transferase</keyword>
<evidence type="ECO:0000259" key="17">
    <source>
        <dbReference type="PROSITE" id="PS51726"/>
    </source>
</evidence>
<evidence type="ECO:0000256" key="15">
    <source>
        <dbReference type="PIRSR" id="PIRSR602717-51"/>
    </source>
</evidence>
<dbReference type="STRING" id="400682.A0A1X7VLL5"/>
<dbReference type="SUPFAM" id="SSF54160">
    <property type="entry name" value="Chromo domain-like"/>
    <property type="match status" value="1"/>
</dbReference>
<sequence>MASRESSVTNGDSSASISPYDCIFEGCQLPVCLRSETMDEEEWPMAEIISKKCDSNGQWRFYVHYNSYNKRLDEWVTADKLDIDHIQLPRKESKSQTSTAAAALIKNTSRAVSPDVTISGASSPLPSSGETVISSSRRSSVALGRKRKNENDNSSEPVGGESSPAQLPPQTGSMHRPIGTHASDDVVTRMKNIEMLELGRHRIKPWYFSPYPQELTTEPVIYLCEFCLKYMKSLTCLARHRTKCNIFHPPGNEIYRKDTISFFEIDGRKNKAYSQNLCLLAKLFLDHKTLYYDTDPFLFYIMTEYDEHGFHIVGYFSKEKESSEDYNVACILTLPCYQRKGYGKLLIEFSYELSKIEGKTGSPEKPLSDLGLLSYRSYWTQTLLEVLINMKNQEDETIPFVTINELCEQTSIRKDDVTSTLQYHNLIHYYKGQYVISLSNEILEHHERSMAKRKIRIDPKCIQWTPKDWSRRGKW</sequence>
<dbReference type="GO" id="GO:0006355">
    <property type="term" value="P:regulation of DNA-templated transcription"/>
    <property type="evidence" value="ECO:0007669"/>
    <property type="project" value="InterPro"/>
</dbReference>
<evidence type="ECO:0000256" key="10">
    <source>
        <dbReference type="ARBA" id="ARBA00023015"/>
    </source>
</evidence>
<dbReference type="GO" id="GO:0035267">
    <property type="term" value="C:NuA4 histone acetyltransferase complex"/>
    <property type="evidence" value="ECO:0007669"/>
    <property type="project" value="TreeGrafter"/>
</dbReference>
<feature type="compositionally biased region" description="Polar residues" evidence="16">
    <location>
        <begin position="163"/>
        <end position="173"/>
    </location>
</feature>
<evidence type="ECO:0000256" key="3">
    <source>
        <dbReference type="ARBA" id="ARBA00013184"/>
    </source>
</evidence>
<dbReference type="InterPro" id="IPR036388">
    <property type="entry name" value="WH-like_DNA-bd_sf"/>
</dbReference>
<dbReference type="FunFam" id="1.10.10.10:FF:000022">
    <property type="entry name" value="Histone acetyltransferase"/>
    <property type="match status" value="1"/>
</dbReference>
<evidence type="ECO:0000256" key="5">
    <source>
        <dbReference type="ARBA" id="ARBA00022723"/>
    </source>
</evidence>
<dbReference type="GO" id="GO:0000724">
    <property type="term" value="P:double-strand break repair via homologous recombination"/>
    <property type="evidence" value="ECO:0007669"/>
    <property type="project" value="TreeGrafter"/>
</dbReference>
<dbReference type="FunFam" id="2.30.30.140:FF:000013">
    <property type="entry name" value="Histone acetyltransferase"/>
    <property type="match status" value="1"/>
</dbReference>
<evidence type="ECO:0000256" key="16">
    <source>
        <dbReference type="SAM" id="MobiDB-lite"/>
    </source>
</evidence>
<dbReference type="SMART" id="SM00298">
    <property type="entry name" value="CHROMO"/>
    <property type="match status" value="1"/>
</dbReference>
<evidence type="ECO:0000256" key="7">
    <source>
        <dbReference type="ARBA" id="ARBA00022771"/>
    </source>
</evidence>
<evidence type="ECO:0000256" key="12">
    <source>
        <dbReference type="ARBA" id="ARBA00023204"/>
    </source>
</evidence>
<keyword evidence="9" id="KW-0007">Acetylation</keyword>
<dbReference type="InterPro" id="IPR000953">
    <property type="entry name" value="Chromo/chromo_shadow_dom"/>
</dbReference>
<keyword evidence="13" id="KW-0539">Nucleus</keyword>
<keyword evidence="10" id="KW-0805">Transcription regulation</keyword>
<dbReference type="GO" id="GO:0003682">
    <property type="term" value="F:chromatin binding"/>
    <property type="evidence" value="ECO:0007669"/>
    <property type="project" value="UniProtKB-ARBA"/>
</dbReference>
<dbReference type="Gene3D" id="3.40.630.30">
    <property type="match status" value="1"/>
</dbReference>
<dbReference type="Pfam" id="PF01853">
    <property type="entry name" value="MOZ_SAS"/>
    <property type="match status" value="1"/>
</dbReference>
<dbReference type="Proteomes" id="UP000007879">
    <property type="component" value="Unassembled WGS sequence"/>
</dbReference>
<keyword evidence="8" id="KW-0862">Zinc</keyword>
<name>A0A1X7VLL5_AMPQE</name>
<dbReference type="InterPro" id="IPR040706">
    <property type="entry name" value="Zf-MYST"/>
</dbReference>
<keyword evidence="7" id="KW-0863">Zinc-finger</keyword>
<dbReference type="SUPFAM" id="SSF55729">
    <property type="entry name" value="Acyl-CoA N-acyltransferases (Nat)"/>
    <property type="match status" value="1"/>
</dbReference>
<proteinExistence type="inferred from homology"/>
<feature type="domain" description="MYST-type HAT" evidence="17">
    <location>
        <begin position="188"/>
        <end position="466"/>
    </location>
</feature>
<evidence type="ECO:0000256" key="2">
    <source>
        <dbReference type="ARBA" id="ARBA00010107"/>
    </source>
</evidence>
<keyword evidence="19" id="KW-1185">Reference proteome</keyword>
<dbReference type="Gene3D" id="3.30.60.60">
    <property type="entry name" value="N-acetyl transferase-like"/>
    <property type="match status" value="1"/>
</dbReference>
<dbReference type="InParanoid" id="A0A1X7VLL5"/>
<reference evidence="18" key="2">
    <citation type="submission" date="2017-05" db="UniProtKB">
        <authorList>
            <consortium name="EnsemblMetazoa"/>
        </authorList>
    </citation>
    <scope>IDENTIFICATION</scope>
</reference>
<dbReference type="InterPro" id="IPR002717">
    <property type="entry name" value="HAT_MYST-type"/>
</dbReference>
<gene>
    <name evidence="18" type="primary">100633667</name>
</gene>
<evidence type="ECO:0000256" key="13">
    <source>
        <dbReference type="ARBA" id="ARBA00023242"/>
    </source>
</evidence>
<dbReference type="Pfam" id="PF11717">
    <property type="entry name" value="Tudor-knot"/>
    <property type="match status" value="1"/>
</dbReference>
<keyword evidence="12" id="KW-0234">DNA repair</keyword>
<dbReference type="Gene3D" id="2.30.30.140">
    <property type="match status" value="1"/>
</dbReference>
<feature type="compositionally biased region" description="Polar residues" evidence="16">
    <location>
        <begin position="119"/>
        <end position="139"/>
    </location>
</feature>
<dbReference type="EnsemblMetazoa" id="Aqu2.1.40784_001">
    <property type="protein sequence ID" value="Aqu2.1.40784_001"/>
    <property type="gene ID" value="Aqu2.1.40784"/>
</dbReference>
<comment type="subcellular location">
    <subcellularLocation>
        <location evidence="1">Nucleus</location>
    </subcellularLocation>
</comment>
<dbReference type="PROSITE" id="PS51726">
    <property type="entry name" value="MYST_HAT"/>
    <property type="match status" value="1"/>
</dbReference>
<dbReference type="GO" id="GO:0046972">
    <property type="term" value="F:histone H4K16 acetyltransferase activity"/>
    <property type="evidence" value="ECO:0007669"/>
    <property type="project" value="TreeGrafter"/>
</dbReference>
<keyword evidence="14" id="KW-0012">Acyltransferase</keyword>
<dbReference type="KEGG" id="aqu:100633667"/>
<dbReference type="GO" id="GO:0005634">
    <property type="term" value="C:nucleus"/>
    <property type="evidence" value="ECO:0007669"/>
    <property type="project" value="UniProtKB-SubCell"/>
</dbReference>
<evidence type="ECO:0000256" key="11">
    <source>
        <dbReference type="ARBA" id="ARBA00023163"/>
    </source>
</evidence>
<comment type="similarity">
    <text evidence="2">Belongs to the MYST (SAS/MOZ) family.</text>
</comment>
<dbReference type="PANTHER" id="PTHR10615:SF219">
    <property type="entry name" value="HISTONE ACETYLTRANSFERASE KAT5"/>
    <property type="match status" value="1"/>
</dbReference>
<dbReference type="InterPro" id="IPR016197">
    <property type="entry name" value="Chromo-like_dom_sf"/>
</dbReference>
<dbReference type="InterPro" id="IPR050603">
    <property type="entry name" value="MYST_HAT"/>
</dbReference>
<dbReference type="EnsemblMetazoa" id="XM_020008704.1">
    <property type="protein sequence ID" value="XP_019864263.1"/>
    <property type="gene ID" value="LOC100633667"/>
</dbReference>
<protein>
    <recommendedName>
        <fullName evidence="3">histone acetyltransferase</fullName>
        <ecNumber evidence="3">2.3.1.48</ecNumber>
    </recommendedName>
</protein>
<evidence type="ECO:0000256" key="9">
    <source>
        <dbReference type="ARBA" id="ARBA00022990"/>
    </source>
</evidence>
<evidence type="ECO:0000313" key="19">
    <source>
        <dbReference type="Proteomes" id="UP000007879"/>
    </source>
</evidence>
<keyword evidence="5" id="KW-0479">Metal-binding</keyword>
<dbReference type="GO" id="GO:0008270">
    <property type="term" value="F:zinc ion binding"/>
    <property type="evidence" value="ECO:0007669"/>
    <property type="project" value="UniProtKB-KW"/>
</dbReference>
<dbReference type="AlphaFoldDB" id="A0A1X7VLL5"/>
<dbReference type="EC" id="2.3.1.48" evidence="3"/>
<dbReference type="FunFam" id="3.40.630.30:FF:000002">
    <property type="entry name" value="Histone acetyltransferase"/>
    <property type="match status" value="1"/>
</dbReference>
<feature type="active site" description="Proton donor/acceptor" evidence="15">
    <location>
        <position position="364"/>
    </location>
</feature>
<evidence type="ECO:0000256" key="4">
    <source>
        <dbReference type="ARBA" id="ARBA00022679"/>
    </source>
</evidence>